<evidence type="ECO:0000313" key="3">
    <source>
        <dbReference type="Proteomes" id="UP001500683"/>
    </source>
</evidence>
<accession>A0ABP7V9U7</accession>
<reference evidence="3" key="1">
    <citation type="journal article" date="2019" name="Int. J. Syst. Evol. Microbiol.">
        <title>The Global Catalogue of Microorganisms (GCM) 10K type strain sequencing project: providing services to taxonomists for standard genome sequencing and annotation.</title>
        <authorList>
            <consortium name="The Broad Institute Genomics Platform"/>
            <consortium name="The Broad Institute Genome Sequencing Center for Infectious Disease"/>
            <person name="Wu L."/>
            <person name="Ma J."/>
        </authorList>
    </citation>
    <scope>NUCLEOTIDE SEQUENCE [LARGE SCALE GENOMIC DNA]</scope>
    <source>
        <strain evidence="3">JCM 16702</strain>
    </source>
</reference>
<proteinExistence type="predicted"/>
<evidence type="ECO:0000256" key="1">
    <source>
        <dbReference type="SAM" id="MobiDB-lite"/>
    </source>
</evidence>
<comment type="caution">
    <text evidence="2">The sequence shown here is derived from an EMBL/GenBank/DDBJ whole genome shotgun (WGS) entry which is preliminary data.</text>
</comment>
<dbReference type="EMBL" id="BAAAZG010000002">
    <property type="protein sequence ID" value="GAA4061828.1"/>
    <property type="molecule type" value="Genomic_DNA"/>
</dbReference>
<evidence type="ECO:0000313" key="2">
    <source>
        <dbReference type="EMBL" id="GAA4061828.1"/>
    </source>
</evidence>
<keyword evidence="3" id="KW-1185">Reference proteome</keyword>
<feature type="region of interest" description="Disordered" evidence="1">
    <location>
        <begin position="60"/>
        <end position="105"/>
    </location>
</feature>
<feature type="compositionally biased region" description="Basic and acidic residues" evidence="1">
    <location>
        <begin position="62"/>
        <end position="80"/>
    </location>
</feature>
<name>A0ABP7V9U7_9ACTN</name>
<dbReference type="Proteomes" id="UP001500683">
    <property type="component" value="Unassembled WGS sequence"/>
</dbReference>
<organism evidence="2 3">
    <name type="scientific">Actinomadura miaoliensis</name>
    <dbReference type="NCBI Taxonomy" id="430685"/>
    <lineage>
        <taxon>Bacteria</taxon>
        <taxon>Bacillati</taxon>
        <taxon>Actinomycetota</taxon>
        <taxon>Actinomycetes</taxon>
        <taxon>Streptosporangiales</taxon>
        <taxon>Thermomonosporaceae</taxon>
        <taxon>Actinomadura</taxon>
    </lineage>
</organism>
<sequence>MPEAAAPPFGMPCLLGVPDRPERGPFCPPGHCDPGPGRGWLGILTRPHQRGVRMVRRPKITVHADERETAVHDPLVRPRADTPGGTRDPELSPLAAGLVSVPEDV</sequence>
<gene>
    <name evidence="2" type="ORF">GCM10022214_13630</name>
</gene>
<protein>
    <submittedName>
        <fullName evidence="2">Uncharacterized protein</fullName>
    </submittedName>
</protein>